<dbReference type="EMBL" id="CP089274">
    <property type="protein sequence ID" value="USP73213.1"/>
    <property type="molecule type" value="Genomic_DNA"/>
</dbReference>
<evidence type="ECO:0000256" key="6">
    <source>
        <dbReference type="ARBA" id="ARBA00031792"/>
    </source>
</evidence>
<dbReference type="InterPro" id="IPR028564">
    <property type="entry name" value="MT_TRM10-typ"/>
</dbReference>
<dbReference type="InterPro" id="IPR007356">
    <property type="entry name" value="tRNA_m1G_MeTrfase_euk"/>
</dbReference>
<keyword evidence="5" id="KW-0949">S-adenosyl-L-methionine</keyword>
<evidence type="ECO:0000256" key="8">
    <source>
        <dbReference type="ARBA" id="ARBA00048434"/>
    </source>
</evidence>
<dbReference type="InterPro" id="IPR038459">
    <property type="entry name" value="MT_TRM10-typ_sf"/>
</dbReference>
<keyword evidence="3" id="KW-0489">Methyltransferase</keyword>
<feature type="compositionally biased region" description="Acidic residues" evidence="9">
    <location>
        <begin position="378"/>
        <end position="391"/>
    </location>
</feature>
<dbReference type="GO" id="GO:0052905">
    <property type="term" value="F:tRNA (guanosine(9)-N1)-methyltransferase activity"/>
    <property type="evidence" value="ECO:0007669"/>
    <property type="project" value="UniProtKB-EC"/>
</dbReference>
<feature type="region of interest" description="Disordered" evidence="9">
    <location>
        <begin position="350"/>
        <end position="398"/>
    </location>
</feature>
<feature type="compositionally biased region" description="Basic and acidic residues" evidence="9">
    <location>
        <begin position="74"/>
        <end position="101"/>
    </location>
</feature>
<accession>A0A9Q8Z2L2</accession>
<sequence>MDPEERPAKIRKLESGEEDKAVTDVPAPIEETSNSAENEEVAGNAEAPTTISVENESGEPKLSKNQLKKQRRHERWEAGREDRKLKRKEKVKEKKERRREALAQMPVDENGNKPRLLPPRLPRHSAGHGKQVPITVIFDCDFEELMFDNELKSLGLQITRCYSDNRKAEFRAHLALSSFGGKMKERFDGILAKQYTSWKGFRFFEEDFVEVAEKAKEWMTGPDGGEVAGALKSPLEATAAGEQENTEEAEEGEIVYLSSESDEVLTHLKPNSTYIIGGLVDKNRHKGICHKRAVSRGIKTAKLPIGQYLEMKSRQVLVTNHVLEIMLKWMEFGDWGKAFMAVMPERKGAKLKSDTENGENETAAGEGGEEHEDHELPDVAEEVETGNEEATTETVKAT</sequence>
<evidence type="ECO:0000313" key="12">
    <source>
        <dbReference type="Proteomes" id="UP001056012"/>
    </source>
</evidence>
<feature type="domain" description="SAM-dependent MTase TRM10-type" evidence="10">
    <location>
        <begin position="122"/>
        <end position="350"/>
    </location>
</feature>
<dbReference type="Gene3D" id="3.40.1280.30">
    <property type="match status" value="1"/>
</dbReference>
<gene>
    <name evidence="11" type="ORF">yc1106_00487</name>
</gene>
<feature type="compositionally biased region" description="Basic and acidic residues" evidence="9">
    <location>
        <begin position="1"/>
        <end position="22"/>
    </location>
</feature>
<dbReference type="GO" id="GO:0000049">
    <property type="term" value="F:tRNA binding"/>
    <property type="evidence" value="ECO:0007669"/>
    <property type="project" value="TreeGrafter"/>
</dbReference>
<organism evidence="11 12">
    <name type="scientific">Curvularia clavata</name>
    <dbReference type="NCBI Taxonomy" id="95742"/>
    <lineage>
        <taxon>Eukaryota</taxon>
        <taxon>Fungi</taxon>
        <taxon>Dikarya</taxon>
        <taxon>Ascomycota</taxon>
        <taxon>Pezizomycotina</taxon>
        <taxon>Dothideomycetes</taxon>
        <taxon>Pleosporomycetidae</taxon>
        <taxon>Pleosporales</taxon>
        <taxon>Pleosporineae</taxon>
        <taxon>Pleosporaceae</taxon>
        <taxon>Curvularia</taxon>
    </lineage>
</organism>
<evidence type="ECO:0000256" key="9">
    <source>
        <dbReference type="SAM" id="MobiDB-lite"/>
    </source>
</evidence>
<name>A0A9Q8Z2L2_CURCL</name>
<keyword evidence="12" id="KW-1185">Reference proteome</keyword>
<evidence type="ECO:0000256" key="3">
    <source>
        <dbReference type="ARBA" id="ARBA00022603"/>
    </source>
</evidence>
<evidence type="ECO:0000256" key="1">
    <source>
        <dbReference type="ARBA" id="ARBA00012797"/>
    </source>
</evidence>
<reference evidence="11" key="1">
    <citation type="submission" date="2021-12" db="EMBL/GenBank/DDBJ databases">
        <title>Curvularia clavata genome.</title>
        <authorList>
            <person name="Cao Y."/>
        </authorList>
    </citation>
    <scope>NUCLEOTIDE SEQUENCE</scope>
    <source>
        <strain evidence="11">Yc1106</strain>
    </source>
</reference>
<dbReference type="AlphaFoldDB" id="A0A9Q8Z2L2"/>
<proteinExistence type="predicted"/>
<dbReference type="GO" id="GO:0005634">
    <property type="term" value="C:nucleus"/>
    <property type="evidence" value="ECO:0007669"/>
    <property type="project" value="TreeGrafter"/>
</dbReference>
<dbReference type="PANTHER" id="PTHR13563">
    <property type="entry name" value="TRNA (GUANINE-9-) METHYLTRANSFERASE"/>
    <property type="match status" value="1"/>
</dbReference>
<evidence type="ECO:0000259" key="10">
    <source>
        <dbReference type="PROSITE" id="PS51675"/>
    </source>
</evidence>
<dbReference type="PANTHER" id="PTHR13563:SF13">
    <property type="entry name" value="TRNA METHYLTRANSFERASE 10 HOMOLOG A"/>
    <property type="match status" value="1"/>
</dbReference>
<evidence type="ECO:0000256" key="4">
    <source>
        <dbReference type="ARBA" id="ARBA00022679"/>
    </source>
</evidence>
<dbReference type="EC" id="2.1.1.221" evidence="1"/>
<dbReference type="OrthoDB" id="278300at2759"/>
<keyword evidence="4" id="KW-0808">Transferase</keyword>
<dbReference type="VEuPathDB" id="FungiDB:yc1106_00487"/>
<evidence type="ECO:0000256" key="7">
    <source>
        <dbReference type="ARBA" id="ARBA00032166"/>
    </source>
</evidence>
<dbReference type="Proteomes" id="UP001056012">
    <property type="component" value="Chromosome 1"/>
</dbReference>
<dbReference type="PROSITE" id="PS51675">
    <property type="entry name" value="SAM_MT_TRM10"/>
    <property type="match status" value="1"/>
</dbReference>
<dbReference type="CDD" id="cd18089">
    <property type="entry name" value="SPOUT_Trm10-like"/>
    <property type="match status" value="1"/>
</dbReference>
<evidence type="ECO:0000256" key="2">
    <source>
        <dbReference type="ARBA" id="ARBA00020451"/>
    </source>
</evidence>
<dbReference type="GO" id="GO:0002939">
    <property type="term" value="P:tRNA N1-guanine methylation"/>
    <property type="evidence" value="ECO:0007669"/>
    <property type="project" value="TreeGrafter"/>
</dbReference>
<feature type="region of interest" description="Disordered" evidence="9">
    <location>
        <begin position="1"/>
        <end position="117"/>
    </location>
</feature>
<comment type="catalytic activity">
    <reaction evidence="8">
        <text>guanosine(9) in tRNA + S-adenosyl-L-methionine = N(1)-methylguanosine(9) in tRNA + S-adenosyl-L-homocysteine + H(+)</text>
        <dbReference type="Rhea" id="RHEA:43156"/>
        <dbReference type="Rhea" id="RHEA-COMP:10367"/>
        <dbReference type="Rhea" id="RHEA-COMP:10368"/>
        <dbReference type="ChEBI" id="CHEBI:15378"/>
        <dbReference type="ChEBI" id="CHEBI:57856"/>
        <dbReference type="ChEBI" id="CHEBI:59789"/>
        <dbReference type="ChEBI" id="CHEBI:73542"/>
        <dbReference type="ChEBI" id="CHEBI:74269"/>
        <dbReference type="EC" id="2.1.1.221"/>
    </reaction>
</comment>
<protein>
    <recommendedName>
        <fullName evidence="2">tRNA (guanine(9)-N1)-methyltransferase</fullName>
        <ecNumber evidence="1">2.1.1.221</ecNumber>
    </recommendedName>
    <alternativeName>
        <fullName evidence="7">tRNA methyltransferase 10</fullName>
    </alternativeName>
    <alternativeName>
        <fullName evidence="6">tRNA(m1G9)-methyltransferase</fullName>
    </alternativeName>
</protein>
<evidence type="ECO:0000256" key="5">
    <source>
        <dbReference type="ARBA" id="ARBA00022691"/>
    </source>
</evidence>
<evidence type="ECO:0000313" key="11">
    <source>
        <dbReference type="EMBL" id="USP73213.1"/>
    </source>
</evidence>